<dbReference type="Pfam" id="PF02185">
    <property type="entry name" value="HR1"/>
    <property type="match status" value="1"/>
</dbReference>
<comment type="caution">
    <text evidence="7">The sequence shown here is derived from an EMBL/GenBank/DDBJ whole genome shotgun (WGS) entry which is preliminary data.</text>
</comment>
<feature type="compositionally biased region" description="Low complexity" evidence="3">
    <location>
        <begin position="554"/>
        <end position="565"/>
    </location>
</feature>
<dbReference type="PANTHER" id="PTHR23031:SF5">
    <property type="entry name" value="RHOPHILIN-2-RELATED"/>
    <property type="match status" value="1"/>
</dbReference>
<dbReference type="InterPro" id="IPR004328">
    <property type="entry name" value="BRO1_dom"/>
</dbReference>
<dbReference type="InterPro" id="IPR038499">
    <property type="entry name" value="BRO1_sf"/>
</dbReference>
<dbReference type="InterPro" id="IPR036274">
    <property type="entry name" value="HR1_rpt_sf"/>
</dbReference>
<dbReference type="SMART" id="SM01041">
    <property type="entry name" value="BRO1"/>
    <property type="match status" value="1"/>
</dbReference>
<dbReference type="Gene3D" id="1.25.40.280">
    <property type="entry name" value="alix/aip1 like domains"/>
    <property type="match status" value="1"/>
</dbReference>
<gene>
    <name evidence="7" type="ORF">AKAME5_000804000</name>
</gene>
<evidence type="ECO:0000313" key="7">
    <source>
        <dbReference type="EMBL" id="GLD55591.1"/>
    </source>
</evidence>
<dbReference type="SUPFAM" id="SSF50156">
    <property type="entry name" value="PDZ domain-like"/>
    <property type="match status" value="1"/>
</dbReference>
<evidence type="ECO:0000313" key="8">
    <source>
        <dbReference type="Proteomes" id="UP001279410"/>
    </source>
</evidence>
<feature type="domain" description="REM-1" evidence="6">
    <location>
        <begin position="25"/>
        <end position="99"/>
    </location>
</feature>
<dbReference type="PANTHER" id="PTHR23031">
    <property type="entry name" value="RHOPHILIN"/>
    <property type="match status" value="1"/>
</dbReference>
<dbReference type="Proteomes" id="UP001279410">
    <property type="component" value="Unassembled WGS sequence"/>
</dbReference>
<feature type="region of interest" description="Disordered" evidence="3">
    <location>
        <begin position="536"/>
        <end position="565"/>
    </location>
</feature>
<comment type="similarity">
    <text evidence="1">Belongs to the RHPN family.</text>
</comment>
<dbReference type="Gene3D" id="2.30.42.10">
    <property type="match status" value="1"/>
</dbReference>
<dbReference type="PROSITE" id="PS51860">
    <property type="entry name" value="REM_1"/>
    <property type="match status" value="1"/>
</dbReference>
<dbReference type="PROSITE" id="PS50106">
    <property type="entry name" value="PDZ"/>
    <property type="match status" value="1"/>
</dbReference>
<dbReference type="SMART" id="SM00742">
    <property type="entry name" value="Hr1"/>
    <property type="match status" value="1"/>
</dbReference>
<dbReference type="AlphaFoldDB" id="A0AAD3R569"/>
<dbReference type="CDD" id="cd06712">
    <property type="entry name" value="PDZ_rhophilin-like"/>
    <property type="match status" value="1"/>
</dbReference>
<keyword evidence="8" id="KW-1185">Reference proteome</keyword>
<dbReference type="Gene3D" id="1.10.287.160">
    <property type="entry name" value="HR1 repeat"/>
    <property type="match status" value="1"/>
</dbReference>
<dbReference type="InterPro" id="IPR036034">
    <property type="entry name" value="PDZ_sf"/>
</dbReference>
<evidence type="ECO:0000259" key="4">
    <source>
        <dbReference type="PROSITE" id="PS50106"/>
    </source>
</evidence>
<dbReference type="SMART" id="SM00228">
    <property type="entry name" value="PDZ"/>
    <property type="match status" value="1"/>
</dbReference>
<evidence type="ECO:0000256" key="2">
    <source>
        <dbReference type="PROSITE-ProRule" id="PRU01207"/>
    </source>
</evidence>
<feature type="domain" description="PDZ" evidence="4">
    <location>
        <begin position="393"/>
        <end position="461"/>
    </location>
</feature>
<name>A0AAD3R569_LATJO</name>
<dbReference type="EMBL" id="BRZM01000022">
    <property type="protein sequence ID" value="GLD55591.1"/>
    <property type="molecule type" value="Genomic_DNA"/>
</dbReference>
<keyword evidence="2" id="KW-0175">Coiled coil</keyword>
<dbReference type="GO" id="GO:0007165">
    <property type="term" value="P:signal transduction"/>
    <property type="evidence" value="ECO:0007669"/>
    <property type="project" value="InterPro"/>
</dbReference>
<proteinExistence type="inferred from homology"/>
<organism evidence="7 8">
    <name type="scientific">Lates japonicus</name>
    <name type="common">Japanese lates</name>
    <dbReference type="NCBI Taxonomy" id="270547"/>
    <lineage>
        <taxon>Eukaryota</taxon>
        <taxon>Metazoa</taxon>
        <taxon>Chordata</taxon>
        <taxon>Craniata</taxon>
        <taxon>Vertebrata</taxon>
        <taxon>Euteleostomi</taxon>
        <taxon>Actinopterygii</taxon>
        <taxon>Neopterygii</taxon>
        <taxon>Teleostei</taxon>
        <taxon>Neoteleostei</taxon>
        <taxon>Acanthomorphata</taxon>
        <taxon>Carangaria</taxon>
        <taxon>Carangaria incertae sedis</taxon>
        <taxon>Centropomidae</taxon>
        <taxon>Lates</taxon>
    </lineage>
</organism>
<dbReference type="FunFam" id="2.30.42.10:FF:000160">
    <property type="entry name" value="RHPN1 isoform 1"/>
    <property type="match status" value="1"/>
</dbReference>
<dbReference type="PROSITE" id="PS51180">
    <property type="entry name" value="BRO1"/>
    <property type="match status" value="1"/>
</dbReference>
<reference evidence="7" key="1">
    <citation type="submission" date="2022-08" db="EMBL/GenBank/DDBJ databases">
        <title>Genome sequencing of akame (Lates japonicus).</title>
        <authorList>
            <person name="Hashiguchi Y."/>
            <person name="Takahashi H."/>
        </authorList>
    </citation>
    <scope>NUCLEOTIDE SEQUENCE</scope>
    <source>
        <strain evidence="7">Kochi</strain>
    </source>
</reference>
<accession>A0AAD3R569</accession>
<sequence>MTDTLLPNGIKDSGGDSSYFRKGCNPFAQTGRSKLQNKRASLNQQIIKQMRMRAGAENLLKATSNNKVKEMVLLELSYVNANLQLLMGQLEGLNSSVEVYQNTQCLSGYISSSSDNKLNLLSICQQQGPSGILNHLKETFTHTPSYDMSPAMLSMLIRMMLAQAQECLFEKTALPGIRNQFYSLMKMAQEAAKVSETYDQVHQSMIQTPIKDNVPLFWSTMSQVKTNHYRSMAHYFVASALLDHQLGPSDDEDQQEKTLSQVYDRLPEGRSPLDILKNKEERERIGKAHIRRAILGHEEALRIYGLCHHLNKLEVLEDILKASHQRSLNKYSENDSEEEFTDYTEAPDIISKTEHKAEMEVPATTKVKVTDFFQRLGPLSVFSAKQRWTAPRTIRLRPEDRDLGFTLKGESPVQVVSLDPLCPAAADGLKEGDYIVAVGDTDCKWSSVSEVMRLLKDVDEEGIDIQVVSMMESNPPMPTKSATFCGNLPKTYSMICLAYDDDDKNPKSRKVTKKSSFLSWGLKNKLKSASTLSLPTADHSGALPWNKPCPTFPSSSSYNNDSSLY</sequence>
<dbReference type="GO" id="GO:0051497">
    <property type="term" value="P:negative regulation of stress fiber assembly"/>
    <property type="evidence" value="ECO:0007669"/>
    <property type="project" value="TreeGrafter"/>
</dbReference>
<dbReference type="InterPro" id="IPR001478">
    <property type="entry name" value="PDZ"/>
</dbReference>
<dbReference type="Pfam" id="PF00595">
    <property type="entry name" value="PDZ"/>
    <property type="match status" value="1"/>
</dbReference>
<evidence type="ECO:0000256" key="3">
    <source>
        <dbReference type="SAM" id="MobiDB-lite"/>
    </source>
</evidence>
<evidence type="ECO:0000259" key="6">
    <source>
        <dbReference type="PROSITE" id="PS51860"/>
    </source>
</evidence>
<evidence type="ECO:0000259" key="5">
    <source>
        <dbReference type="PROSITE" id="PS51180"/>
    </source>
</evidence>
<evidence type="ECO:0000256" key="1">
    <source>
        <dbReference type="ARBA" id="ARBA00010369"/>
    </source>
</evidence>
<dbReference type="SUPFAM" id="SSF46585">
    <property type="entry name" value="HR1 repeat"/>
    <property type="match status" value="1"/>
</dbReference>
<dbReference type="InterPro" id="IPR011072">
    <property type="entry name" value="HR1_rho-bd"/>
</dbReference>
<dbReference type="InterPro" id="IPR047138">
    <property type="entry name" value="RHPN1_2"/>
</dbReference>
<dbReference type="Pfam" id="PF03097">
    <property type="entry name" value="BRO1"/>
    <property type="match status" value="1"/>
</dbReference>
<feature type="domain" description="BRO1" evidence="5">
    <location>
        <begin position="130"/>
        <end position="337"/>
    </location>
</feature>
<protein>
    <submittedName>
        <fullName evidence="7">Rhophilin-2 isoform X1</fullName>
    </submittedName>
</protein>